<proteinExistence type="inferred from homology"/>
<dbReference type="Gene3D" id="3.90.1150.10">
    <property type="entry name" value="Aspartate Aminotransferase, domain 1"/>
    <property type="match status" value="1"/>
</dbReference>
<name>A0A3M8QWX4_9PROT</name>
<dbReference type="InterPro" id="IPR000653">
    <property type="entry name" value="DegT/StrS_aminotransferase"/>
</dbReference>
<dbReference type="PANTHER" id="PTHR30244">
    <property type="entry name" value="TRANSAMINASE"/>
    <property type="match status" value="1"/>
</dbReference>
<keyword evidence="2" id="KW-0808">Transferase</keyword>
<accession>A0A3M8QWX4</accession>
<organism evidence="2">
    <name type="scientific">Acidithiobacillus sulfuriphilus</name>
    <dbReference type="NCBI Taxonomy" id="1867749"/>
    <lineage>
        <taxon>Bacteria</taxon>
        <taxon>Pseudomonadati</taxon>
        <taxon>Pseudomonadota</taxon>
        <taxon>Acidithiobacillia</taxon>
        <taxon>Acidithiobacillales</taxon>
        <taxon>Acidithiobacillaceae</taxon>
        <taxon>Acidithiobacillus</taxon>
    </lineage>
</organism>
<keyword evidence="2" id="KW-0032">Aminotransferase</keyword>
<dbReference type="PIRSF" id="PIRSF000390">
    <property type="entry name" value="PLP_StrS"/>
    <property type="match status" value="1"/>
</dbReference>
<dbReference type="AlphaFoldDB" id="A0A3M8QWX4"/>
<dbReference type="PANTHER" id="PTHR30244:SF39">
    <property type="entry name" value="BLR3650 PROTEIN"/>
    <property type="match status" value="1"/>
</dbReference>
<dbReference type="CDD" id="cd00616">
    <property type="entry name" value="AHBA_syn"/>
    <property type="match status" value="1"/>
</dbReference>
<dbReference type="EMBL" id="RIZI01000178">
    <property type="protein sequence ID" value="RNF59972.1"/>
    <property type="molecule type" value="Genomic_DNA"/>
</dbReference>
<dbReference type="RefSeq" id="WP_123104663.1">
    <property type="nucleotide sequence ID" value="NZ_CP127527.1"/>
</dbReference>
<comment type="similarity">
    <text evidence="1">Belongs to the DegT/DnrJ/EryC1 family.</text>
</comment>
<keyword evidence="1" id="KW-0663">Pyridoxal phosphate</keyword>
<dbReference type="InterPro" id="IPR015421">
    <property type="entry name" value="PyrdxlP-dep_Trfase_major"/>
</dbReference>
<dbReference type="Pfam" id="PF01041">
    <property type="entry name" value="DegT_DnrJ_EryC1"/>
    <property type="match status" value="1"/>
</dbReference>
<dbReference type="InterPro" id="IPR015424">
    <property type="entry name" value="PyrdxlP-dep_Trfase"/>
</dbReference>
<dbReference type="InterPro" id="IPR015422">
    <property type="entry name" value="PyrdxlP-dep_Trfase_small"/>
</dbReference>
<sequence length="380" mass="41606">MSDPLIPLSDPDISRTELEQVEEVLRSERISAGAQVAALETAFAAYLGRRHAVAVASGTLGLLLCLRAYELRDGDEVILSPYSWRQIGHALAWSGVQPVFADIDYYSGTLSAQGAGRLVTEKTRAILAGNTKGHPAAWSALREQADAAGVLLLEDSSEAIGSRYQERLVGNFGDCAIFDFSQPSALLCGDGGMVVTDDDEVASRLRQYASRSIAERISVVAAARPPLQAGMSDLQAALGLAQLARLDGILARRRQIEALYYEYMKSFEGIKDPYRAPEATEVHWFVYEVHLGTRFSRSSRDAIVEDLRVRGIEAASYCSPMHLQAYYRERGANRCPTAERVADRTLVLPFHPRLDEEQIAFIIETLKEASVHVGAGAAIY</sequence>
<evidence type="ECO:0000313" key="2">
    <source>
        <dbReference type="EMBL" id="RNF59972.1"/>
    </source>
</evidence>
<dbReference type="OrthoDB" id="9804264at2"/>
<dbReference type="GO" id="GO:0030170">
    <property type="term" value="F:pyridoxal phosphate binding"/>
    <property type="evidence" value="ECO:0007669"/>
    <property type="project" value="TreeGrafter"/>
</dbReference>
<protein>
    <submittedName>
        <fullName evidence="2">DegT/DnrJ/EryC1/StrS family aminotransferase</fullName>
    </submittedName>
</protein>
<gene>
    <name evidence="2" type="ORF">EC580_10025</name>
</gene>
<dbReference type="GO" id="GO:0008483">
    <property type="term" value="F:transaminase activity"/>
    <property type="evidence" value="ECO:0007669"/>
    <property type="project" value="UniProtKB-KW"/>
</dbReference>
<comment type="caution">
    <text evidence="2">The sequence shown here is derived from an EMBL/GenBank/DDBJ whole genome shotgun (WGS) entry which is preliminary data.</text>
</comment>
<dbReference type="Gene3D" id="3.40.640.10">
    <property type="entry name" value="Type I PLP-dependent aspartate aminotransferase-like (Major domain)"/>
    <property type="match status" value="1"/>
</dbReference>
<evidence type="ECO:0000256" key="1">
    <source>
        <dbReference type="RuleBase" id="RU004508"/>
    </source>
</evidence>
<reference evidence="2" key="1">
    <citation type="submission" date="2018-10" db="EMBL/GenBank/DDBJ databases">
        <title>Acidithiobacillus sulfuriphilus sp. nov.: an extremely acidophilic sulfur-oxidizing chemolithotroph isolated from a neutral pH environment.</title>
        <authorList>
            <person name="Falagan C."/>
            <person name="Moya-Beltran A."/>
            <person name="Quatrini R."/>
            <person name="Johnson D.B."/>
        </authorList>
    </citation>
    <scope>NUCLEOTIDE SEQUENCE [LARGE SCALE GENOMIC DNA]</scope>
    <source>
        <strain evidence="2">CJ-2</strain>
    </source>
</reference>
<dbReference type="GO" id="GO:0000271">
    <property type="term" value="P:polysaccharide biosynthetic process"/>
    <property type="evidence" value="ECO:0007669"/>
    <property type="project" value="TreeGrafter"/>
</dbReference>
<dbReference type="SUPFAM" id="SSF53383">
    <property type="entry name" value="PLP-dependent transferases"/>
    <property type="match status" value="1"/>
</dbReference>